<evidence type="ECO:0000313" key="2">
    <source>
        <dbReference type="EMBL" id="ABF46572.1"/>
    </source>
</evidence>
<dbReference type="RefSeq" id="WP_011531392.1">
    <property type="nucleotide sequence ID" value="NC_008025.1"/>
</dbReference>
<proteinExistence type="predicted"/>
<dbReference type="KEGG" id="dge:Dgeo_2278"/>
<feature type="region of interest" description="Disordered" evidence="1">
    <location>
        <begin position="46"/>
        <end position="77"/>
    </location>
</feature>
<dbReference type="HOGENOM" id="CLU_2632263_0_0_0"/>
<feature type="compositionally biased region" description="Basic and acidic residues" evidence="1">
    <location>
        <begin position="61"/>
        <end position="77"/>
    </location>
</feature>
<dbReference type="Proteomes" id="UP000002431">
    <property type="component" value="Chromosome"/>
</dbReference>
<dbReference type="AlphaFoldDB" id="Q1IW12"/>
<evidence type="ECO:0000313" key="3">
    <source>
        <dbReference type="Proteomes" id="UP000002431"/>
    </source>
</evidence>
<evidence type="ECO:0000256" key="1">
    <source>
        <dbReference type="SAM" id="MobiDB-lite"/>
    </source>
</evidence>
<sequence length="77" mass="8424">MRHELNAVPDEGAPQQRRALRCGADVGVYLHVGTRGATAMGRVDRWHISTPGPEGKGTLSLRREPEALERLLPEADP</sequence>
<gene>
    <name evidence="2" type="ordered locus">Dgeo_2278</name>
</gene>
<protein>
    <submittedName>
        <fullName evidence="2">Uncharacterized protein</fullName>
    </submittedName>
</protein>
<keyword evidence="3" id="KW-1185">Reference proteome</keyword>
<organism evidence="2 3">
    <name type="scientific">Deinococcus geothermalis (strain DSM 11300 / CIP 105573 / AG-3a)</name>
    <dbReference type="NCBI Taxonomy" id="319795"/>
    <lineage>
        <taxon>Bacteria</taxon>
        <taxon>Thermotogati</taxon>
        <taxon>Deinococcota</taxon>
        <taxon>Deinococci</taxon>
        <taxon>Deinococcales</taxon>
        <taxon>Deinococcaceae</taxon>
        <taxon>Deinococcus</taxon>
    </lineage>
</organism>
<name>Q1IW12_DEIGD</name>
<reference evidence="2" key="1">
    <citation type="submission" date="2006-04" db="EMBL/GenBank/DDBJ databases">
        <title>Complete sequence of chromosome of Deinococcus geothermalis DSM 11300.</title>
        <authorList>
            <consortium name="US DOE Joint Genome Institute"/>
            <person name="Copeland A."/>
            <person name="Lucas S."/>
            <person name="Lapidus A."/>
            <person name="Barry K."/>
            <person name="Detter J.C."/>
            <person name="Glavina del Rio T."/>
            <person name="Hammon N."/>
            <person name="Israni S."/>
            <person name="Dalin E."/>
            <person name="Tice H."/>
            <person name="Pitluck S."/>
            <person name="Brettin T."/>
            <person name="Bruce D."/>
            <person name="Han C."/>
            <person name="Tapia R."/>
            <person name="Saunders E."/>
            <person name="Gilna P."/>
            <person name="Schmutz J."/>
            <person name="Larimer F."/>
            <person name="Land M."/>
            <person name="Hauser L."/>
            <person name="Kyrpides N."/>
            <person name="Kim E."/>
            <person name="Daly M.J."/>
            <person name="Fredrickson J.K."/>
            <person name="Makarova K.S."/>
            <person name="Gaidamakova E.K."/>
            <person name="Zhai M."/>
            <person name="Richardson P."/>
        </authorList>
    </citation>
    <scope>NUCLEOTIDE SEQUENCE</scope>
    <source>
        <strain evidence="2">DSM 11300</strain>
    </source>
</reference>
<dbReference type="EMBL" id="CP000359">
    <property type="protein sequence ID" value="ABF46572.1"/>
    <property type="molecule type" value="Genomic_DNA"/>
</dbReference>
<accession>Q1IW12</accession>